<organism evidence="1 2">
    <name type="scientific">Athelia psychrophila</name>
    <dbReference type="NCBI Taxonomy" id="1759441"/>
    <lineage>
        <taxon>Eukaryota</taxon>
        <taxon>Fungi</taxon>
        <taxon>Dikarya</taxon>
        <taxon>Basidiomycota</taxon>
        <taxon>Agaricomycotina</taxon>
        <taxon>Agaricomycetes</taxon>
        <taxon>Agaricomycetidae</taxon>
        <taxon>Atheliales</taxon>
        <taxon>Atheliaceae</taxon>
        <taxon>Athelia</taxon>
    </lineage>
</organism>
<name>A0A166G2D1_9AGAM</name>
<dbReference type="Proteomes" id="UP000076532">
    <property type="component" value="Unassembled WGS sequence"/>
</dbReference>
<proteinExistence type="predicted"/>
<keyword evidence="2" id="KW-1185">Reference proteome</keyword>
<dbReference type="EMBL" id="KV417583">
    <property type="protein sequence ID" value="KZP17399.1"/>
    <property type="molecule type" value="Genomic_DNA"/>
</dbReference>
<sequence>LKYSTDAMRLAGVQPGVSPCERALPNCADVVAIIRCTCTSSVAIRDINT</sequence>
<evidence type="ECO:0000313" key="1">
    <source>
        <dbReference type="EMBL" id="KZP17399.1"/>
    </source>
</evidence>
<feature type="non-terminal residue" evidence="1">
    <location>
        <position position="1"/>
    </location>
</feature>
<protein>
    <submittedName>
        <fullName evidence="1">Uncharacterized protein</fullName>
    </submittedName>
</protein>
<gene>
    <name evidence="1" type="ORF">FIBSPDRAFT_865070</name>
</gene>
<reference evidence="1 2" key="1">
    <citation type="journal article" date="2016" name="Mol. Biol. Evol.">
        <title>Comparative Genomics of Early-Diverging Mushroom-Forming Fungi Provides Insights into the Origins of Lignocellulose Decay Capabilities.</title>
        <authorList>
            <person name="Nagy L.G."/>
            <person name="Riley R."/>
            <person name="Tritt A."/>
            <person name="Adam C."/>
            <person name="Daum C."/>
            <person name="Floudas D."/>
            <person name="Sun H."/>
            <person name="Yadav J.S."/>
            <person name="Pangilinan J."/>
            <person name="Larsson K.H."/>
            <person name="Matsuura K."/>
            <person name="Barry K."/>
            <person name="Labutti K."/>
            <person name="Kuo R."/>
            <person name="Ohm R.A."/>
            <person name="Bhattacharya S.S."/>
            <person name="Shirouzu T."/>
            <person name="Yoshinaga Y."/>
            <person name="Martin F.M."/>
            <person name="Grigoriev I.V."/>
            <person name="Hibbett D.S."/>
        </authorList>
    </citation>
    <scope>NUCLEOTIDE SEQUENCE [LARGE SCALE GENOMIC DNA]</scope>
    <source>
        <strain evidence="1 2">CBS 109695</strain>
    </source>
</reference>
<evidence type="ECO:0000313" key="2">
    <source>
        <dbReference type="Proteomes" id="UP000076532"/>
    </source>
</evidence>
<accession>A0A166G2D1</accession>
<dbReference type="AlphaFoldDB" id="A0A166G2D1"/>